<dbReference type="PATRIC" id="fig|1122241.3.peg.2961"/>
<dbReference type="OrthoDB" id="9780120at2"/>
<dbReference type="Proteomes" id="UP000075670">
    <property type="component" value="Unassembled WGS sequence"/>
</dbReference>
<dbReference type="InterPro" id="IPR018709">
    <property type="entry name" value="CoA_activase_DUF2229"/>
</dbReference>
<evidence type="ECO:0000313" key="3">
    <source>
        <dbReference type="Proteomes" id="UP000075670"/>
    </source>
</evidence>
<proteinExistence type="predicted"/>
<dbReference type="Pfam" id="PF09989">
    <property type="entry name" value="DUF2229"/>
    <property type="match status" value="1"/>
</dbReference>
<dbReference type="Gene3D" id="3.40.50.11900">
    <property type="match status" value="1"/>
</dbReference>
<reference evidence="2 3" key="1">
    <citation type="submission" date="2016-02" db="EMBL/GenBank/DDBJ databases">
        <title>Genome sequence of Moorella mulderi DSM 14980.</title>
        <authorList>
            <person name="Poehlein A."/>
            <person name="Daniel R."/>
        </authorList>
    </citation>
    <scope>NUCLEOTIDE SEQUENCE [LARGE SCALE GENOMIC DNA]</scope>
    <source>
        <strain evidence="2 3">DSM 14980</strain>
    </source>
</reference>
<evidence type="ECO:0000259" key="1">
    <source>
        <dbReference type="Pfam" id="PF09989"/>
    </source>
</evidence>
<dbReference type="EMBL" id="LTBC01000018">
    <property type="protein sequence ID" value="KYH30911.1"/>
    <property type="molecule type" value="Genomic_DNA"/>
</dbReference>
<evidence type="ECO:0000313" key="2">
    <source>
        <dbReference type="EMBL" id="KYH30911.1"/>
    </source>
</evidence>
<organism evidence="2 3">
    <name type="scientific">Moorella mulderi DSM 14980</name>
    <dbReference type="NCBI Taxonomy" id="1122241"/>
    <lineage>
        <taxon>Bacteria</taxon>
        <taxon>Bacillati</taxon>
        <taxon>Bacillota</taxon>
        <taxon>Clostridia</taxon>
        <taxon>Neomoorellales</taxon>
        <taxon>Neomoorellaceae</taxon>
        <taxon>Neomoorella</taxon>
    </lineage>
</organism>
<dbReference type="PANTHER" id="PTHR32329:SF2">
    <property type="entry name" value="BIFUNCTIONAL PROTEIN [INCLUDES 2-HYDROXYACYL-COA DEHYDRATASE (N-TER) AND ITS ACTIVATOR DOMAIN (C_TERM)"/>
    <property type="match status" value="1"/>
</dbReference>
<dbReference type="AlphaFoldDB" id="A0A151ATG5"/>
<sequence length="328" mass="37119">MALHIGFPRALIYYTHFPFWQAYFNRLGIEIVTSPLTTKAILDDGAREAVADACIPIKLYHGHVLTLKDKVDAIFIPRMVRTNKRATFCPKFLGLPDMVRATLAHLPPIIDLQVDAGRGLWGLWPTCRGLAELLGCSLWRAWSAYREGRHHQHAYQKLLLAGYLPLQAMAKLRGEAVEAPAREPGALKLAVLGYPYQVYDQYISLDIIGKLKKMGVNVWTMEMVHPARLYRLSSRLPKRLFWHFSNLVLGATYHYLQQGNIDGIIHVTAFGCGPDAMVDKIMELDIRKLSRGQLPFMSVSIDEQTGDAGITTRLEAFVDMLHQRRGNR</sequence>
<dbReference type="InterPro" id="IPR051805">
    <property type="entry name" value="Dehydratase_Activator_Redct"/>
</dbReference>
<protein>
    <recommendedName>
        <fullName evidence="1">DUF2229 domain-containing protein</fullName>
    </recommendedName>
</protein>
<dbReference type="RefSeq" id="WP_062285703.1">
    <property type="nucleotide sequence ID" value="NZ_LTBC01000018.1"/>
</dbReference>
<dbReference type="PANTHER" id="PTHR32329">
    <property type="entry name" value="BIFUNCTIONAL PROTEIN [INCLUDES 2-HYDROXYACYL-COA DEHYDRATASE (N-TER) AND ITS ACTIVATOR DOMAIN (C_TERM)-RELATED"/>
    <property type="match status" value="1"/>
</dbReference>
<name>A0A151ATG5_9FIRM</name>
<comment type="caution">
    <text evidence="2">The sequence shown here is derived from an EMBL/GenBank/DDBJ whole genome shotgun (WGS) entry which is preliminary data.</text>
</comment>
<gene>
    <name evidence="2" type="ORF">MOMUL_27850</name>
</gene>
<feature type="domain" description="DUF2229" evidence="1">
    <location>
        <begin position="5"/>
        <end position="224"/>
    </location>
</feature>
<accession>A0A151ATG5</accession>
<keyword evidence="3" id="KW-1185">Reference proteome</keyword>